<dbReference type="PANTHER" id="PTHR43022:SF1">
    <property type="entry name" value="PROTEIN SMF"/>
    <property type="match status" value="1"/>
</dbReference>
<dbReference type="AlphaFoldDB" id="A0A1F8EMF7"/>
<feature type="domain" description="Smf/DprA SLOG" evidence="2">
    <location>
        <begin position="10"/>
        <end position="218"/>
    </location>
</feature>
<dbReference type="Pfam" id="PF02481">
    <property type="entry name" value="DNA_processg_A"/>
    <property type="match status" value="1"/>
</dbReference>
<reference evidence="3 4" key="1">
    <citation type="journal article" date="2016" name="Nat. Commun.">
        <title>Thousands of microbial genomes shed light on interconnected biogeochemical processes in an aquifer system.</title>
        <authorList>
            <person name="Anantharaman K."/>
            <person name="Brown C.T."/>
            <person name="Hug L.A."/>
            <person name="Sharon I."/>
            <person name="Castelle C.J."/>
            <person name="Probst A.J."/>
            <person name="Thomas B.C."/>
            <person name="Singh A."/>
            <person name="Wilkins M.J."/>
            <person name="Karaoz U."/>
            <person name="Brodie E.L."/>
            <person name="Williams K.H."/>
            <person name="Hubbard S.S."/>
            <person name="Banfield J.F."/>
        </authorList>
    </citation>
    <scope>NUCLEOTIDE SEQUENCE [LARGE SCALE GENOMIC DNA]</scope>
</reference>
<dbReference type="PANTHER" id="PTHR43022">
    <property type="entry name" value="PROTEIN SMF"/>
    <property type="match status" value="1"/>
</dbReference>
<organism evidence="3 4">
    <name type="scientific">Candidatus Yanofskybacteria bacterium RIFCSPHIGHO2_01_FULL_41_53</name>
    <dbReference type="NCBI Taxonomy" id="1802663"/>
    <lineage>
        <taxon>Bacteria</taxon>
        <taxon>Candidatus Yanofskyibacteriota</taxon>
    </lineage>
</organism>
<comment type="similarity">
    <text evidence="1">Belongs to the DprA/Smf family.</text>
</comment>
<dbReference type="InterPro" id="IPR057666">
    <property type="entry name" value="DrpA_SLOG"/>
</dbReference>
<dbReference type="InterPro" id="IPR003488">
    <property type="entry name" value="DprA"/>
</dbReference>
<evidence type="ECO:0000313" key="3">
    <source>
        <dbReference type="EMBL" id="OGN01530.1"/>
    </source>
</evidence>
<dbReference type="Gene3D" id="3.40.50.450">
    <property type="match status" value="1"/>
</dbReference>
<name>A0A1F8EMF7_9BACT</name>
<proteinExistence type="inferred from homology"/>
<dbReference type="Proteomes" id="UP000177117">
    <property type="component" value="Unassembled WGS sequence"/>
</dbReference>
<evidence type="ECO:0000313" key="4">
    <source>
        <dbReference type="Proteomes" id="UP000177117"/>
    </source>
</evidence>
<evidence type="ECO:0000256" key="1">
    <source>
        <dbReference type="ARBA" id="ARBA00006525"/>
    </source>
</evidence>
<comment type="caution">
    <text evidence="3">The sequence shown here is derived from an EMBL/GenBank/DDBJ whole genome shotgun (WGS) entry which is preliminary data.</text>
</comment>
<protein>
    <submittedName>
        <fullName evidence="3">DNA protecting protein DprA</fullName>
    </submittedName>
</protein>
<dbReference type="NCBIfam" id="TIGR00732">
    <property type="entry name" value="dprA"/>
    <property type="match status" value="1"/>
</dbReference>
<dbReference type="GO" id="GO:0009294">
    <property type="term" value="P:DNA-mediated transformation"/>
    <property type="evidence" value="ECO:0007669"/>
    <property type="project" value="InterPro"/>
</dbReference>
<dbReference type="SUPFAM" id="SSF102405">
    <property type="entry name" value="MCP/YpsA-like"/>
    <property type="match status" value="1"/>
</dbReference>
<gene>
    <name evidence="3" type="ORF">A2650_02795</name>
</gene>
<accession>A0A1F8EMF7</accession>
<evidence type="ECO:0000259" key="2">
    <source>
        <dbReference type="Pfam" id="PF02481"/>
    </source>
</evidence>
<sequence length="291" mass="31394">MQYPILEVKQGDKEYPRLLAQIHDPPKQLYCRGNVELFNTFCFAIVGTRKITSYGREVAESIIAGLADTGWTIVSGLALGVDAAAHKAALDNNLPTIAVLGSTVNDNGIGPRSNFQLAKEILINKGLLISEYKSEGDVVRANFAIRDRIISGLSKGVLVVEGAEKSGSLITAKSAADQDRDVFAVPGNIFSSVSKGTNNLIKNGAKMVTSADDILEEYGKNPELSLSAKSNISTKDPIQQKILDILDEKGELSADEIIRESKEEASKIIGSISMLEIRGTIKKRNGKYSLI</sequence>
<dbReference type="EMBL" id="MGJD01000004">
    <property type="protein sequence ID" value="OGN01530.1"/>
    <property type="molecule type" value="Genomic_DNA"/>
</dbReference>